<gene>
    <name evidence="2" type="ORF">GMJLKIPL_1603</name>
</gene>
<sequence>MTLTIFDPRTGTQVKVWFPDTPREPQPTPARVIPHPGAAGRRKAAFG</sequence>
<reference evidence="2" key="2">
    <citation type="submission" date="2021-08" db="EMBL/GenBank/DDBJ databases">
        <authorList>
            <person name="Tani A."/>
            <person name="Ola A."/>
            <person name="Ogura Y."/>
            <person name="Katsura K."/>
            <person name="Hayashi T."/>
        </authorList>
    </citation>
    <scope>NUCLEOTIDE SEQUENCE</scope>
    <source>
        <strain evidence="2">DSM 17168</strain>
    </source>
</reference>
<feature type="region of interest" description="Disordered" evidence="1">
    <location>
        <begin position="15"/>
        <end position="47"/>
    </location>
</feature>
<dbReference type="EMBL" id="BPQQ01000018">
    <property type="protein sequence ID" value="GJD99685.1"/>
    <property type="molecule type" value="Genomic_DNA"/>
</dbReference>
<proteinExistence type="predicted"/>
<reference evidence="2" key="1">
    <citation type="journal article" date="2021" name="Front. Microbiol.">
        <title>Comprehensive Comparative Genomics and Phenotyping of Methylobacterium Species.</title>
        <authorList>
            <person name="Alessa O."/>
            <person name="Ogura Y."/>
            <person name="Fujitani Y."/>
            <person name="Takami H."/>
            <person name="Hayashi T."/>
            <person name="Sahin N."/>
            <person name="Tani A."/>
        </authorList>
    </citation>
    <scope>NUCLEOTIDE SEQUENCE</scope>
    <source>
        <strain evidence="2">DSM 17168</strain>
    </source>
</reference>
<protein>
    <submittedName>
        <fullName evidence="2">Uncharacterized protein</fullName>
    </submittedName>
</protein>
<name>A0ABQ4SB59_9HYPH</name>
<dbReference type="RefSeq" id="WP_238234572.1">
    <property type="nucleotide sequence ID" value="NZ_BPQQ01000018.1"/>
</dbReference>
<evidence type="ECO:0000313" key="3">
    <source>
        <dbReference type="Proteomes" id="UP001055153"/>
    </source>
</evidence>
<dbReference type="Proteomes" id="UP001055153">
    <property type="component" value="Unassembled WGS sequence"/>
</dbReference>
<keyword evidence="3" id="KW-1185">Reference proteome</keyword>
<comment type="caution">
    <text evidence="2">The sequence shown here is derived from an EMBL/GenBank/DDBJ whole genome shotgun (WGS) entry which is preliminary data.</text>
</comment>
<evidence type="ECO:0000256" key="1">
    <source>
        <dbReference type="SAM" id="MobiDB-lite"/>
    </source>
</evidence>
<accession>A0ABQ4SB59</accession>
<organism evidence="2 3">
    <name type="scientific">Methylobacterium isbiliense</name>
    <dbReference type="NCBI Taxonomy" id="315478"/>
    <lineage>
        <taxon>Bacteria</taxon>
        <taxon>Pseudomonadati</taxon>
        <taxon>Pseudomonadota</taxon>
        <taxon>Alphaproteobacteria</taxon>
        <taxon>Hyphomicrobiales</taxon>
        <taxon>Methylobacteriaceae</taxon>
        <taxon>Methylobacterium</taxon>
    </lineage>
</organism>
<evidence type="ECO:0000313" key="2">
    <source>
        <dbReference type="EMBL" id="GJD99685.1"/>
    </source>
</evidence>